<dbReference type="AlphaFoldDB" id="A0A2A2SCJ0"/>
<organism evidence="2 3">
    <name type="scientific">Sphingomonas lenta</name>
    <dbReference type="NCBI Taxonomy" id="1141887"/>
    <lineage>
        <taxon>Bacteria</taxon>
        <taxon>Pseudomonadati</taxon>
        <taxon>Pseudomonadota</taxon>
        <taxon>Alphaproteobacteria</taxon>
        <taxon>Sphingomonadales</taxon>
        <taxon>Sphingomonadaceae</taxon>
        <taxon>Sphingomonas</taxon>
    </lineage>
</organism>
<accession>A0A2A2SCJ0</accession>
<keyword evidence="1" id="KW-0732">Signal</keyword>
<evidence type="ECO:0000256" key="1">
    <source>
        <dbReference type="SAM" id="SignalP"/>
    </source>
</evidence>
<dbReference type="Proteomes" id="UP000218151">
    <property type="component" value="Unassembled WGS sequence"/>
</dbReference>
<dbReference type="OrthoDB" id="7564791at2"/>
<evidence type="ECO:0000313" key="3">
    <source>
        <dbReference type="Proteomes" id="UP000218151"/>
    </source>
</evidence>
<keyword evidence="3" id="KW-1185">Reference proteome</keyword>
<dbReference type="RefSeq" id="WP_095998794.1">
    <property type="nucleotide sequence ID" value="NZ_NSLI01000004.1"/>
</dbReference>
<feature type="signal peptide" evidence="1">
    <location>
        <begin position="1"/>
        <end position="20"/>
    </location>
</feature>
<reference evidence="3" key="1">
    <citation type="submission" date="2017-09" db="EMBL/GenBank/DDBJ databases">
        <authorList>
            <person name="Feng G."/>
            <person name="Zhu H."/>
        </authorList>
    </citation>
    <scope>NUCLEOTIDE SEQUENCE [LARGE SCALE GENOMIC DNA]</scope>
    <source>
        <strain evidence="3">1PNM-20</strain>
    </source>
</reference>
<evidence type="ECO:0008006" key="4">
    <source>
        <dbReference type="Google" id="ProtNLM"/>
    </source>
</evidence>
<feature type="chain" id="PRO_5012810488" description="DUF4476 domain-containing protein" evidence="1">
    <location>
        <begin position="21"/>
        <end position="290"/>
    </location>
</feature>
<gene>
    <name evidence="2" type="ORF">CKY28_12945</name>
</gene>
<name>A0A2A2SCJ0_9SPHN</name>
<proteinExistence type="predicted"/>
<protein>
    <recommendedName>
        <fullName evidence="4">DUF4476 domain-containing protein</fullName>
    </recommendedName>
</protein>
<sequence length="290" mass="29695">MKPSLGAVLALSLAPAAADAQRRPAPTPARDVAIVSAGSEQAVRLGDVTLSRPFGAQLVDRLAVAGSYAVNGRRLHLIRGEAAGDCPARFVVVEAARGADPVVSDPFGTCSPAASARVSRGALVVSMPATAAGGPPVRFAYQGGAVRLLDARPAAAPAADAGGAPGYAAPAPSSCRSAAGVDAATQAEILADFERSYPAEYRRAKTLENAAVAPDELRGLLTGMACLATWPGSERVVEVARPLFESRHGPQAFATLDAIARDPLTEANLQAAVRRFSAEMTYQVGDDALD</sequence>
<evidence type="ECO:0000313" key="2">
    <source>
        <dbReference type="EMBL" id="PAX06969.1"/>
    </source>
</evidence>
<dbReference type="EMBL" id="NSLI01000004">
    <property type="protein sequence ID" value="PAX06969.1"/>
    <property type="molecule type" value="Genomic_DNA"/>
</dbReference>
<comment type="caution">
    <text evidence="2">The sequence shown here is derived from an EMBL/GenBank/DDBJ whole genome shotgun (WGS) entry which is preliminary data.</text>
</comment>